<dbReference type="InterPro" id="IPR042557">
    <property type="entry name" value="SCO4226"/>
</dbReference>
<dbReference type="AlphaFoldDB" id="A0A7X5QSY0"/>
<reference evidence="1 2" key="1">
    <citation type="journal article" date="2006" name="Int. J. Syst. Evol. Microbiol.">
        <title>Dyella yeojuensis sp. nov., isolated from greenhouse soil in Korea.</title>
        <authorList>
            <person name="Kim B.Y."/>
            <person name="Weon H.Y."/>
            <person name="Lee K.H."/>
            <person name="Seok S.J."/>
            <person name="Kwon S.W."/>
            <person name="Go S.J."/>
            <person name="Stackebrandt E."/>
        </authorList>
    </citation>
    <scope>NUCLEOTIDE SEQUENCE [LARGE SCALE GENOMIC DNA]</scope>
    <source>
        <strain evidence="1 2">DSM 17673</strain>
    </source>
</reference>
<evidence type="ECO:0000313" key="2">
    <source>
        <dbReference type="Proteomes" id="UP000518878"/>
    </source>
</evidence>
<organism evidence="1 2">
    <name type="scientific">Luteibacter yeojuensis</name>
    <dbReference type="NCBI Taxonomy" id="345309"/>
    <lineage>
        <taxon>Bacteria</taxon>
        <taxon>Pseudomonadati</taxon>
        <taxon>Pseudomonadota</taxon>
        <taxon>Gammaproteobacteria</taxon>
        <taxon>Lysobacterales</taxon>
        <taxon>Rhodanobacteraceae</taxon>
        <taxon>Luteibacter</taxon>
    </lineage>
</organism>
<evidence type="ECO:0000313" key="1">
    <source>
        <dbReference type="EMBL" id="NID14712.1"/>
    </source>
</evidence>
<gene>
    <name evidence="1" type="ORF">HBF32_04440</name>
</gene>
<dbReference type="Pfam" id="PF14026">
    <property type="entry name" value="SCO4226-like"/>
    <property type="match status" value="1"/>
</dbReference>
<comment type="caution">
    <text evidence="1">The sequence shown here is derived from an EMBL/GenBank/DDBJ whole genome shotgun (WGS) entry which is preliminary data.</text>
</comment>
<keyword evidence="2" id="KW-1185">Reference proteome</keyword>
<dbReference type="InterPro" id="IPR025336">
    <property type="entry name" value="SCO4226-like"/>
</dbReference>
<proteinExistence type="predicted"/>
<sequence>MPRYIVERAFPGGLDLPTNETGDRLCRKIVETNAEEGVTWVHSYVSLDRTHTFCVYDAPNPEAIREVARRNDLPVGGITEVSVLDPYFYLGIGQAGTPSVAKSRTRAPWLPFSYLAA</sequence>
<dbReference type="EMBL" id="JAAQTL010000001">
    <property type="protein sequence ID" value="NID14712.1"/>
    <property type="molecule type" value="Genomic_DNA"/>
</dbReference>
<dbReference type="Proteomes" id="UP000518878">
    <property type="component" value="Unassembled WGS sequence"/>
</dbReference>
<name>A0A7X5QSY0_9GAMM</name>
<accession>A0A7X5QSY0</accession>
<dbReference type="RefSeq" id="WP_166698409.1">
    <property type="nucleotide sequence ID" value="NZ_JAAQTL010000001.1"/>
</dbReference>
<protein>
    <submittedName>
        <fullName evidence="1">DUF4242 domain-containing protein</fullName>
    </submittedName>
</protein>
<dbReference type="Gene3D" id="3.30.70.3090">
    <property type="entry name" value="ORF SCO4226, nickel-binding ferredoxin-like monomer"/>
    <property type="match status" value="1"/>
</dbReference>